<keyword evidence="1" id="KW-1133">Transmembrane helix</keyword>
<evidence type="ECO:0000256" key="1">
    <source>
        <dbReference type="SAM" id="Phobius"/>
    </source>
</evidence>
<dbReference type="STRING" id="999415.HMPREF9943_01835"/>
<dbReference type="AlphaFoldDB" id="M2NCI8"/>
<proteinExistence type="predicted"/>
<evidence type="ECO:0000313" key="3">
    <source>
        <dbReference type="Proteomes" id="UP000011758"/>
    </source>
</evidence>
<evidence type="ECO:0000313" key="2">
    <source>
        <dbReference type="EMBL" id="EMD15888.1"/>
    </source>
</evidence>
<accession>M2NCI8</accession>
<dbReference type="RefSeq" id="WP_004804367.1">
    <property type="nucleotide sequence ID" value="NZ_KB446651.1"/>
</dbReference>
<reference evidence="2 3" key="1">
    <citation type="submission" date="2013-02" db="EMBL/GenBank/DDBJ databases">
        <title>The Genome Sequence of Lactobacillus catenaformis F0143.</title>
        <authorList>
            <consortium name="The Broad Institute Genome Sequencing Platform"/>
            <person name="Earl A."/>
            <person name="Ward D."/>
            <person name="Feldgarden M."/>
            <person name="Gevers D."/>
            <person name="Izard J."/>
            <person name="Blanton J.M."/>
            <person name="Mathney J."/>
            <person name="Dewhirst F.E."/>
            <person name="Young S.K."/>
            <person name="Zeng Q."/>
            <person name="Gargeya S."/>
            <person name="Fitzgerald M."/>
            <person name="Haas B."/>
            <person name="Abouelleil A."/>
            <person name="Alvarado L."/>
            <person name="Arachchi H.M."/>
            <person name="Berlin A."/>
            <person name="Chapman S.B."/>
            <person name="Gearin G."/>
            <person name="Goldberg J."/>
            <person name="Griggs A."/>
            <person name="Gujja S."/>
            <person name="Hansen M."/>
            <person name="Heiman D."/>
            <person name="Howarth C."/>
            <person name="Larimer J."/>
            <person name="Lui A."/>
            <person name="MacDonald P.J.P."/>
            <person name="McCowen C."/>
            <person name="Montmayeur A."/>
            <person name="Murphy C."/>
            <person name="Neiman D."/>
            <person name="Pearson M."/>
            <person name="Priest M."/>
            <person name="Roberts A."/>
            <person name="Saif S."/>
            <person name="Shea T."/>
            <person name="Sisk P."/>
            <person name="Stolte C."/>
            <person name="Sykes S."/>
            <person name="Wortman J."/>
            <person name="Nusbaum C."/>
            <person name="Birren B."/>
        </authorList>
    </citation>
    <scope>NUCLEOTIDE SEQUENCE [LARGE SCALE GENOMIC DNA]</scope>
    <source>
        <strain evidence="2 3">OT 569</strain>
    </source>
</reference>
<keyword evidence="1" id="KW-0472">Membrane</keyword>
<dbReference type="BioCyc" id="ECAT999415-HMP:GTTI-1900-MONOMER"/>
<feature type="transmembrane region" description="Helical" evidence="1">
    <location>
        <begin position="12"/>
        <end position="32"/>
    </location>
</feature>
<gene>
    <name evidence="2" type="ORF">HMPREF9943_01835</name>
</gene>
<sequence length="155" mass="18371">MKKVISIIADKPWIVFLILTIFFFISMIYLIYSQKKRKKSFKQIKIMKEDGILSKVYLRIDHGYGDFYDVKVTMDGRQWYDAFFSDEIMIPSLLLLPGYYQVQFSIKARSGVSPYYKKKGPFCCELVVEDYKNTVLVFDNDTLASWQEDYEEDNL</sequence>
<dbReference type="EMBL" id="AGEJ01000028">
    <property type="protein sequence ID" value="EMD15888.1"/>
    <property type="molecule type" value="Genomic_DNA"/>
</dbReference>
<name>M2NCI8_9FIRM</name>
<dbReference type="eggNOG" id="ENOG5032RAC">
    <property type="taxonomic scope" value="Bacteria"/>
</dbReference>
<keyword evidence="3" id="KW-1185">Reference proteome</keyword>
<dbReference type="Proteomes" id="UP000011758">
    <property type="component" value="Unassembled WGS sequence"/>
</dbReference>
<keyword evidence="1" id="KW-0812">Transmembrane</keyword>
<dbReference type="OrthoDB" id="1750784at2"/>
<comment type="caution">
    <text evidence="2">The sequence shown here is derived from an EMBL/GenBank/DDBJ whole genome shotgun (WGS) entry which is preliminary data.</text>
</comment>
<protein>
    <submittedName>
        <fullName evidence="2">Uncharacterized protein</fullName>
    </submittedName>
</protein>
<organism evidence="2 3">
    <name type="scientific">Eggerthia catenaformis OT 569 = DSM 20559</name>
    <dbReference type="NCBI Taxonomy" id="999415"/>
    <lineage>
        <taxon>Bacteria</taxon>
        <taxon>Bacillati</taxon>
        <taxon>Bacillota</taxon>
        <taxon>Erysipelotrichia</taxon>
        <taxon>Erysipelotrichales</taxon>
        <taxon>Coprobacillaceae</taxon>
        <taxon>Eggerthia</taxon>
    </lineage>
</organism>